<dbReference type="OrthoDB" id="10573467at2759"/>
<organism evidence="3 4">
    <name type="scientific">Madurella mycetomatis</name>
    <dbReference type="NCBI Taxonomy" id="100816"/>
    <lineage>
        <taxon>Eukaryota</taxon>
        <taxon>Fungi</taxon>
        <taxon>Dikarya</taxon>
        <taxon>Ascomycota</taxon>
        <taxon>Pezizomycotina</taxon>
        <taxon>Sordariomycetes</taxon>
        <taxon>Sordariomycetidae</taxon>
        <taxon>Sordariales</taxon>
        <taxon>Sordariales incertae sedis</taxon>
        <taxon>Madurella</taxon>
    </lineage>
</organism>
<keyword evidence="1" id="KW-0175">Coiled coil</keyword>
<dbReference type="VEuPathDB" id="FungiDB:MMYC01_204241"/>
<keyword evidence="4" id="KW-1185">Reference proteome</keyword>
<evidence type="ECO:0000256" key="1">
    <source>
        <dbReference type="SAM" id="Coils"/>
    </source>
</evidence>
<protein>
    <submittedName>
        <fullName evidence="3">Uncharacterized protein</fullName>
    </submittedName>
</protein>
<evidence type="ECO:0000313" key="4">
    <source>
        <dbReference type="Proteomes" id="UP000078237"/>
    </source>
</evidence>
<feature type="coiled-coil region" evidence="1">
    <location>
        <begin position="282"/>
        <end position="309"/>
    </location>
</feature>
<feature type="compositionally biased region" description="Polar residues" evidence="2">
    <location>
        <begin position="151"/>
        <end position="161"/>
    </location>
</feature>
<comment type="caution">
    <text evidence="3">The sequence shown here is derived from an EMBL/GenBank/DDBJ whole genome shotgun (WGS) entry which is preliminary data.</text>
</comment>
<feature type="region of interest" description="Disordered" evidence="2">
    <location>
        <begin position="1"/>
        <end position="65"/>
    </location>
</feature>
<dbReference type="AlphaFoldDB" id="A0A175W9C4"/>
<accession>A0A175W9C4</accession>
<feature type="compositionally biased region" description="Low complexity" evidence="2">
    <location>
        <begin position="162"/>
        <end position="183"/>
    </location>
</feature>
<evidence type="ECO:0000313" key="3">
    <source>
        <dbReference type="EMBL" id="KXX80185.1"/>
    </source>
</evidence>
<proteinExistence type="predicted"/>
<feature type="region of interest" description="Disordered" evidence="2">
    <location>
        <begin position="84"/>
        <end position="130"/>
    </location>
</feature>
<feature type="compositionally biased region" description="Basic and acidic residues" evidence="2">
    <location>
        <begin position="95"/>
        <end position="109"/>
    </location>
</feature>
<reference evidence="3 4" key="1">
    <citation type="journal article" date="2016" name="Genome Announc.">
        <title>Genome Sequence of Madurella mycetomatis mm55, Isolated from a Human Mycetoma Case in Sudan.</title>
        <authorList>
            <person name="Smit S."/>
            <person name="Derks M.F."/>
            <person name="Bervoets S."/>
            <person name="Fahal A."/>
            <person name="van Leeuwen W."/>
            <person name="van Belkum A."/>
            <person name="van de Sande W.W."/>
        </authorList>
    </citation>
    <scope>NUCLEOTIDE SEQUENCE [LARGE SCALE GENOMIC DNA]</scope>
    <source>
        <strain evidence="4">mm55</strain>
    </source>
</reference>
<evidence type="ECO:0000256" key="2">
    <source>
        <dbReference type="SAM" id="MobiDB-lite"/>
    </source>
</evidence>
<name>A0A175W9C4_9PEZI</name>
<feature type="region of interest" description="Disordered" evidence="2">
    <location>
        <begin position="151"/>
        <end position="191"/>
    </location>
</feature>
<gene>
    <name evidence="3" type="ORF">MMYC01_204241</name>
</gene>
<sequence length="381" mass="42919">MDGPPPTAASQRQGWSNGLLATPSELRLGGSQAMFDDPTLEISSRSLYEPSSPPAAETKQSPTNNINVLSRELERNDAAVRNLWQKYQNQRRRPKPEPRNTPRDLDRSADAVPDGQRTDPGESQAIFGDLQGGSAPRIVVSELVDGWSESAGTVNDSCSGNITPRTITPRTSSPGSLSGSPRLQPADAPPRLMNGVMALDRELERNDMVVCSLMQKHNRRRSPKPETKRLRDSPRDPGGQDPALEVKTEVSGVTREIFRLTTALKEAELSYIEVKNKFHGELEELRLRHDRDQNTIQELRGELDKLRELYWDMSYDYRDLQEDFVVLQAKVDTSIPIDDGNDRAGLSRLVQKTPREVRQERKIHELTQKLKQWERQAREGA</sequence>
<dbReference type="Proteomes" id="UP000078237">
    <property type="component" value="Unassembled WGS sequence"/>
</dbReference>
<feature type="region of interest" description="Disordered" evidence="2">
    <location>
        <begin position="211"/>
        <end position="243"/>
    </location>
</feature>
<feature type="compositionally biased region" description="Basic and acidic residues" evidence="2">
    <location>
        <begin position="223"/>
        <end position="235"/>
    </location>
</feature>
<dbReference type="EMBL" id="LCTW02000066">
    <property type="protein sequence ID" value="KXX80185.1"/>
    <property type="molecule type" value="Genomic_DNA"/>
</dbReference>